<accession>A0A918KTH6</accession>
<evidence type="ECO:0000256" key="1">
    <source>
        <dbReference type="SAM" id="Phobius"/>
    </source>
</evidence>
<feature type="transmembrane region" description="Helical" evidence="1">
    <location>
        <begin position="159"/>
        <end position="178"/>
    </location>
</feature>
<keyword evidence="3" id="KW-1185">Reference proteome</keyword>
<sequence length="203" mass="22665">MNGLIRFYQRASNWKTILAAFIATAALYTLFGLAIVPRLLELTGGYQAPDIIPFYTLSDLRTFLASARPEGLAFYATRFFPVDLVFPLSLATFFCLTLAFLTRRLFSERSRWHAWVLFPWIGTIADYGENVGLVLAIRFPDAASDGFLLAVTWASRIKLVFGAGNLVLVAGFALAWTIRAMNSPKLKAFDRTRAGSNTHDKKL</sequence>
<dbReference type="EMBL" id="BMXR01000016">
    <property type="protein sequence ID" value="GGX72942.1"/>
    <property type="molecule type" value="Genomic_DNA"/>
</dbReference>
<comment type="caution">
    <text evidence="2">The sequence shown here is derived from an EMBL/GenBank/DDBJ whole genome shotgun (WGS) entry which is preliminary data.</text>
</comment>
<name>A0A918KTH6_9GAMM</name>
<keyword evidence="1" id="KW-0812">Transmembrane</keyword>
<dbReference type="Proteomes" id="UP000626148">
    <property type="component" value="Unassembled WGS sequence"/>
</dbReference>
<feature type="transmembrane region" description="Helical" evidence="1">
    <location>
        <begin position="84"/>
        <end position="102"/>
    </location>
</feature>
<gene>
    <name evidence="2" type="ORF">GCM10007392_45390</name>
</gene>
<protein>
    <submittedName>
        <fullName evidence="2">Uncharacterized protein</fullName>
    </submittedName>
</protein>
<organism evidence="2 3">
    <name type="scientific">Saccharospirillum salsuginis</name>
    <dbReference type="NCBI Taxonomy" id="418750"/>
    <lineage>
        <taxon>Bacteria</taxon>
        <taxon>Pseudomonadati</taxon>
        <taxon>Pseudomonadota</taxon>
        <taxon>Gammaproteobacteria</taxon>
        <taxon>Oceanospirillales</taxon>
        <taxon>Saccharospirillaceae</taxon>
        <taxon>Saccharospirillum</taxon>
    </lineage>
</organism>
<keyword evidence="1" id="KW-0472">Membrane</keyword>
<evidence type="ECO:0000313" key="3">
    <source>
        <dbReference type="Proteomes" id="UP000626148"/>
    </source>
</evidence>
<reference evidence="2" key="1">
    <citation type="journal article" date="2014" name="Int. J. Syst. Evol. Microbiol.">
        <title>Complete genome sequence of Corynebacterium casei LMG S-19264T (=DSM 44701T), isolated from a smear-ripened cheese.</title>
        <authorList>
            <consortium name="US DOE Joint Genome Institute (JGI-PGF)"/>
            <person name="Walter F."/>
            <person name="Albersmeier A."/>
            <person name="Kalinowski J."/>
            <person name="Ruckert C."/>
        </authorList>
    </citation>
    <scope>NUCLEOTIDE SEQUENCE</scope>
    <source>
        <strain evidence="2">KCTC 22169</strain>
    </source>
</reference>
<dbReference type="AlphaFoldDB" id="A0A918KTH6"/>
<feature type="transmembrane region" description="Helical" evidence="1">
    <location>
        <begin position="16"/>
        <end position="36"/>
    </location>
</feature>
<proteinExistence type="predicted"/>
<feature type="transmembrane region" description="Helical" evidence="1">
    <location>
        <begin position="114"/>
        <end position="139"/>
    </location>
</feature>
<dbReference type="RefSeq" id="WP_189613127.1">
    <property type="nucleotide sequence ID" value="NZ_BMXR01000016.1"/>
</dbReference>
<keyword evidence="1" id="KW-1133">Transmembrane helix</keyword>
<evidence type="ECO:0000313" key="2">
    <source>
        <dbReference type="EMBL" id="GGX72942.1"/>
    </source>
</evidence>
<reference evidence="2" key="2">
    <citation type="submission" date="2020-09" db="EMBL/GenBank/DDBJ databases">
        <authorList>
            <person name="Sun Q."/>
            <person name="Kim S."/>
        </authorList>
    </citation>
    <scope>NUCLEOTIDE SEQUENCE</scope>
    <source>
        <strain evidence="2">KCTC 22169</strain>
    </source>
</reference>